<gene>
    <name evidence="1" type="ordered locus">AALP_Aa5g082800</name>
</gene>
<organism evidence="1 2">
    <name type="scientific">Arabis alpina</name>
    <name type="common">Alpine rock-cress</name>
    <dbReference type="NCBI Taxonomy" id="50452"/>
    <lineage>
        <taxon>Eukaryota</taxon>
        <taxon>Viridiplantae</taxon>
        <taxon>Streptophyta</taxon>
        <taxon>Embryophyta</taxon>
        <taxon>Tracheophyta</taxon>
        <taxon>Spermatophyta</taxon>
        <taxon>Magnoliopsida</taxon>
        <taxon>eudicotyledons</taxon>
        <taxon>Gunneridae</taxon>
        <taxon>Pentapetalae</taxon>
        <taxon>rosids</taxon>
        <taxon>malvids</taxon>
        <taxon>Brassicales</taxon>
        <taxon>Brassicaceae</taxon>
        <taxon>Arabideae</taxon>
        <taxon>Arabis</taxon>
    </lineage>
</organism>
<protein>
    <submittedName>
        <fullName evidence="1">Uncharacterized protein</fullName>
    </submittedName>
</protein>
<evidence type="ECO:0000313" key="1">
    <source>
        <dbReference type="EMBL" id="KFK33949.1"/>
    </source>
</evidence>
<evidence type="ECO:0000313" key="2">
    <source>
        <dbReference type="Proteomes" id="UP000029120"/>
    </source>
</evidence>
<accession>A0A087GVP7</accession>
<dbReference type="PANTHER" id="PTHR48227">
    <property type="entry name" value="DNA TOPOISOMERASE 1-LIKE"/>
    <property type="match status" value="1"/>
</dbReference>
<dbReference type="OMA" id="HREMGSE"/>
<dbReference type="AlphaFoldDB" id="A0A087GVP7"/>
<reference evidence="2" key="1">
    <citation type="journal article" date="2015" name="Nat. Plants">
        <title>Genome expansion of Arabis alpina linked with retrotransposition and reduced symmetric DNA methylation.</title>
        <authorList>
            <person name="Willing E.M."/>
            <person name="Rawat V."/>
            <person name="Mandakova T."/>
            <person name="Maumus F."/>
            <person name="James G.V."/>
            <person name="Nordstroem K.J."/>
            <person name="Becker C."/>
            <person name="Warthmann N."/>
            <person name="Chica C."/>
            <person name="Szarzynska B."/>
            <person name="Zytnicki M."/>
            <person name="Albani M.C."/>
            <person name="Kiefer C."/>
            <person name="Bergonzi S."/>
            <person name="Castaings L."/>
            <person name="Mateos J.L."/>
            <person name="Berns M.C."/>
            <person name="Bujdoso N."/>
            <person name="Piofczyk T."/>
            <person name="de Lorenzo L."/>
            <person name="Barrero-Sicilia C."/>
            <person name="Mateos I."/>
            <person name="Piednoel M."/>
            <person name="Hagmann J."/>
            <person name="Chen-Min-Tao R."/>
            <person name="Iglesias-Fernandez R."/>
            <person name="Schuster S.C."/>
            <person name="Alonso-Blanco C."/>
            <person name="Roudier F."/>
            <person name="Carbonero P."/>
            <person name="Paz-Ares J."/>
            <person name="Davis S.J."/>
            <person name="Pecinka A."/>
            <person name="Quesneville H."/>
            <person name="Colot V."/>
            <person name="Lysak M.A."/>
            <person name="Weigel D."/>
            <person name="Coupland G."/>
            <person name="Schneeberger K."/>
        </authorList>
    </citation>
    <scope>NUCLEOTIDE SEQUENCE [LARGE SCALE GENOMIC DNA]</scope>
    <source>
        <strain evidence="2">cv. Pajares</strain>
    </source>
</reference>
<name>A0A087GVP7_ARAAL</name>
<dbReference type="Gramene" id="KFK33949">
    <property type="protein sequence ID" value="KFK33949"/>
    <property type="gene ID" value="AALP_AA5G082800"/>
</dbReference>
<sequence length="92" mass="9865">MKTVTGGVIATKPISLPKAAKLLSGFVSSENGATQDVDAYLRRASVAFTELKSLHVELKETRVCSDVTHEHATDRVGKALGDVESIVSLKRK</sequence>
<dbReference type="PANTHER" id="PTHR48227:SF1">
    <property type="entry name" value="DNA LIGASE 1-LIKE"/>
    <property type="match status" value="1"/>
</dbReference>
<proteinExistence type="predicted"/>
<keyword evidence="2" id="KW-1185">Reference proteome</keyword>
<dbReference type="EMBL" id="CM002873">
    <property type="protein sequence ID" value="KFK33949.1"/>
    <property type="molecule type" value="Genomic_DNA"/>
</dbReference>
<dbReference type="Proteomes" id="UP000029120">
    <property type="component" value="Chromosome 5"/>
</dbReference>
<dbReference type="OrthoDB" id="696117at2759"/>
<dbReference type="eggNOG" id="ENOG502S9QX">
    <property type="taxonomic scope" value="Eukaryota"/>
</dbReference>